<dbReference type="InterPro" id="IPR026182">
    <property type="entry name" value="ANAPC15"/>
</dbReference>
<dbReference type="OrthoDB" id="766467at2759"/>
<dbReference type="Pfam" id="PF15243">
    <property type="entry name" value="ANAPC15"/>
    <property type="match status" value="1"/>
</dbReference>
<gene>
    <name evidence="2" type="ORF">CBR_g45542</name>
</gene>
<evidence type="ECO:0000313" key="2">
    <source>
        <dbReference type="EMBL" id="GBG87483.1"/>
    </source>
</evidence>
<reference evidence="2 3" key="1">
    <citation type="journal article" date="2018" name="Cell">
        <title>The Chara Genome: Secondary Complexity and Implications for Plant Terrestrialization.</title>
        <authorList>
            <person name="Nishiyama T."/>
            <person name="Sakayama H."/>
            <person name="Vries J.D."/>
            <person name="Buschmann H."/>
            <person name="Saint-Marcoux D."/>
            <person name="Ullrich K.K."/>
            <person name="Haas F.B."/>
            <person name="Vanderstraeten L."/>
            <person name="Becker D."/>
            <person name="Lang D."/>
            <person name="Vosolsobe S."/>
            <person name="Rombauts S."/>
            <person name="Wilhelmsson P.K.I."/>
            <person name="Janitza P."/>
            <person name="Kern R."/>
            <person name="Heyl A."/>
            <person name="Rumpler F."/>
            <person name="Villalobos L.I.A.C."/>
            <person name="Clay J.M."/>
            <person name="Skokan R."/>
            <person name="Toyoda A."/>
            <person name="Suzuki Y."/>
            <person name="Kagoshima H."/>
            <person name="Schijlen E."/>
            <person name="Tajeshwar N."/>
            <person name="Catarino B."/>
            <person name="Hetherington A.J."/>
            <person name="Saltykova A."/>
            <person name="Bonnot C."/>
            <person name="Breuninger H."/>
            <person name="Symeonidi A."/>
            <person name="Radhakrishnan G.V."/>
            <person name="Van Nieuwerburgh F."/>
            <person name="Deforce D."/>
            <person name="Chang C."/>
            <person name="Karol K.G."/>
            <person name="Hedrich R."/>
            <person name="Ulvskov P."/>
            <person name="Glockner G."/>
            <person name="Delwiche C.F."/>
            <person name="Petrasek J."/>
            <person name="Van de Peer Y."/>
            <person name="Friml J."/>
            <person name="Beilby M."/>
            <person name="Dolan L."/>
            <person name="Kohara Y."/>
            <person name="Sugano S."/>
            <person name="Fujiyama A."/>
            <person name="Delaux P.-M."/>
            <person name="Quint M."/>
            <person name="TheiBen G."/>
            <person name="Hagemann M."/>
            <person name="Harholt J."/>
            <person name="Dunand C."/>
            <person name="Zachgo S."/>
            <person name="Langdale J."/>
            <person name="Maumus F."/>
            <person name="Straeten D.V.D."/>
            <person name="Gould S.B."/>
            <person name="Rensing S.A."/>
        </authorList>
    </citation>
    <scope>NUCLEOTIDE SEQUENCE [LARGE SCALE GENOMIC DNA]</scope>
    <source>
        <strain evidence="2 3">S276</strain>
    </source>
</reference>
<dbReference type="STRING" id="69332.A0A388LZ03"/>
<feature type="region of interest" description="Disordered" evidence="1">
    <location>
        <begin position="43"/>
        <end position="89"/>
    </location>
</feature>
<comment type="caution">
    <text evidence="2">The sequence shown here is derived from an EMBL/GenBank/DDBJ whole genome shotgun (WGS) entry which is preliminary data.</text>
</comment>
<keyword evidence="3" id="KW-1185">Reference proteome</keyword>
<feature type="compositionally biased region" description="Acidic residues" evidence="1">
    <location>
        <begin position="63"/>
        <end position="89"/>
    </location>
</feature>
<dbReference type="GO" id="GO:0005680">
    <property type="term" value="C:anaphase-promoting complex"/>
    <property type="evidence" value="ECO:0007669"/>
    <property type="project" value="InterPro"/>
</dbReference>
<dbReference type="OMA" id="HDDYEQD"/>
<organism evidence="2 3">
    <name type="scientific">Chara braunii</name>
    <name type="common">Braun's stonewort</name>
    <dbReference type="NCBI Taxonomy" id="69332"/>
    <lineage>
        <taxon>Eukaryota</taxon>
        <taxon>Viridiplantae</taxon>
        <taxon>Streptophyta</taxon>
        <taxon>Charophyceae</taxon>
        <taxon>Charales</taxon>
        <taxon>Characeae</taxon>
        <taxon>Chara</taxon>
    </lineage>
</organism>
<name>A0A388LZ03_CHABU</name>
<accession>A0A388LZ03</accession>
<evidence type="ECO:0000313" key="3">
    <source>
        <dbReference type="Proteomes" id="UP000265515"/>
    </source>
</evidence>
<dbReference type="AlphaFoldDB" id="A0A388LZ03"/>
<proteinExistence type="predicted"/>
<sequence length="89" mass="10373">MDLPSLVAPTLEDITGWLQQQNEEAQLAYEEHELEEKWNEIRRSNEDLIPIGQRPADGTHDDYEQDVEDEDADNVEDESETDEFEQEPV</sequence>
<protein>
    <submittedName>
        <fullName evidence="2">Uncharacterized protein</fullName>
    </submittedName>
</protein>
<dbReference type="PANTHER" id="PTHR37771:SF2">
    <property type="entry name" value="OS02G0593400 PROTEIN"/>
    <property type="match status" value="1"/>
</dbReference>
<dbReference type="Gramene" id="GBG87483">
    <property type="protein sequence ID" value="GBG87483"/>
    <property type="gene ID" value="CBR_g45542"/>
</dbReference>
<dbReference type="Proteomes" id="UP000265515">
    <property type="component" value="Unassembled WGS sequence"/>
</dbReference>
<dbReference type="GO" id="GO:0090266">
    <property type="term" value="P:regulation of mitotic cell cycle spindle assembly checkpoint"/>
    <property type="evidence" value="ECO:0007669"/>
    <property type="project" value="InterPro"/>
</dbReference>
<dbReference type="PANTHER" id="PTHR37771">
    <property type="entry name" value="OS02G0593400 PROTEIN"/>
    <property type="match status" value="1"/>
</dbReference>
<evidence type="ECO:0000256" key="1">
    <source>
        <dbReference type="SAM" id="MobiDB-lite"/>
    </source>
</evidence>
<dbReference type="EMBL" id="BFEA01000616">
    <property type="protein sequence ID" value="GBG87483.1"/>
    <property type="molecule type" value="Genomic_DNA"/>
</dbReference>